<dbReference type="Proteomes" id="UP001152622">
    <property type="component" value="Chromosome 18"/>
</dbReference>
<dbReference type="OrthoDB" id="671595at2759"/>
<dbReference type="SUPFAM" id="SSF56574">
    <property type="entry name" value="Serpins"/>
    <property type="match status" value="1"/>
</dbReference>
<proteinExistence type="inferred from homology"/>
<dbReference type="InterPro" id="IPR036186">
    <property type="entry name" value="Serpin_sf"/>
</dbReference>
<dbReference type="GO" id="GO:0005783">
    <property type="term" value="C:endoplasmic reticulum"/>
    <property type="evidence" value="ECO:0007669"/>
    <property type="project" value="TreeGrafter"/>
</dbReference>
<dbReference type="Gene3D" id="3.30.497.10">
    <property type="entry name" value="Antithrombin, subunit I, domain 2"/>
    <property type="match status" value="1"/>
</dbReference>
<dbReference type="GO" id="GO:0030199">
    <property type="term" value="P:collagen fibril organization"/>
    <property type="evidence" value="ECO:0007669"/>
    <property type="project" value="TreeGrafter"/>
</dbReference>
<dbReference type="PANTHER" id="PTHR11461:SF290">
    <property type="entry name" value="SERINE (OR CYSTEINE) PEPTIDASE INHIBITOR, CLADE H, MEMBER 2"/>
    <property type="match status" value="1"/>
</dbReference>
<dbReference type="EMBL" id="JAINUF010000018">
    <property type="protein sequence ID" value="KAJ8337732.1"/>
    <property type="molecule type" value="Genomic_DNA"/>
</dbReference>
<protein>
    <recommendedName>
        <fullName evidence="2">Serpin domain-containing protein</fullName>
    </recommendedName>
</protein>
<feature type="domain" description="Serpin" evidence="2">
    <location>
        <begin position="60"/>
        <end position="327"/>
    </location>
</feature>
<dbReference type="GO" id="GO:0005615">
    <property type="term" value="C:extracellular space"/>
    <property type="evidence" value="ECO:0007669"/>
    <property type="project" value="InterPro"/>
</dbReference>
<reference evidence="3" key="1">
    <citation type="journal article" date="2023" name="Science">
        <title>Genome structures resolve the early diversification of teleost fishes.</title>
        <authorList>
            <person name="Parey E."/>
            <person name="Louis A."/>
            <person name="Montfort J."/>
            <person name="Bouchez O."/>
            <person name="Roques C."/>
            <person name="Iampietro C."/>
            <person name="Lluch J."/>
            <person name="Castinel A."/>
            <person name="Donnadieu C."/>
            <person name="Desvignes T."/>
            <person name="Floi Bucao C."/>
            <person name="Jouanno E."/>
            <person name="Wen M."/>
            <person name="Mejri S."/>
            <person name="Dirks R."/>
            <person name="Jansen H."/>
            <person name="Henkel C."/>
            <person name="Chen W.J."/>
            <person name="Zahm M."/>
            <person name="Cabau C."/>
            <person name="Klopp C."/>
            <person name="Thompson A.W."/>
            <person name="Robinson-Rechavi M."/>
            <person name="Braasch I."/>
            <person name="Lecointre G."/>
            <person name="Bobe J."/>
            <person name="Postlethwait J.H."/>
            <person name="Berthelot C."/>
            <person name="Roest Crollius H."/>
            <person name="Guiguen Y."/>
        </authorList>
    </citation>
    <scope>NUCLEOTIDE SEQUENCE</scope>
    <source>
        <strain evidence="3">WJC10195</strain>
    </source>
</reference>
<keyword evidence="4" id="KW-1185">Reference proteome</keyword>
<dbReference type="PANTHER" id="PTHR11461">
    <property type="entry name" value="SERINE PROTEASE INHIBITOR, SERPIN"/>
    <property type="match status" value="1"/>
</dbReference>
<comment type="similarity">
    <text evidence="1">Belongs to the serpin family.</text>
</comment>
<dbReference type="GO" id="GO:0004867">
    <property type="term" value="F:serine-type endopeptidase inhibitor activity"/>
    <property type="evidence" value="ECO:0007669"/>
    <property type="project" value="InterPro"/>
</dbReference>
<dbReference type="Gene3D" id="2.30.39.10">
    <property type="entry name" value="Alpha-1-antitrypsin, domain 1"/>
    <property type="match status" value="1"/>
</dbReference>
<evidence type="ECO:0000313" key="3">
    <source>
        <dbReference type="EMBL" id="KAJ8337732.1"/>
    </source>
</evidence>
<name>A0A9Q1EFA6_SYNKA</name>
<accession>A0A9Q1EFA6</accession>
<dbReference type="SMART" id="SM00093">
    <property type="entry name" value="SERPIN"/>
    <property type="match status" value="1"/>
</dbReference>
<dbReference type="InterPro" id="IPR000215">
    <property type="entry name" value="Serpin_fam"/>
</dbReference>
<gene>
    <name evidence="3" type="ORF">SKAU_G00366980</name>
</gene>
<evidence type="ECO:0000259" key="2">
    <source>
        <dbReference type="SMART" id="SM00093"/>
    </source>
</evidence>
<comment type="caution">
    <text evidence="3">The sequence shown here is derived from an EMBL/GenBank/DDBJ whole genome shotgun (WGS) entry which is preliminary data.</text>
</comment>
<dbReference type="AlphaFoldDB" id="A0A9Q1EFA6"/>
<evidence type="ECO:0000313" key="4">
    <source>
        <dbReference type="Proteomes" id="UP001152622"/>
    </source>
</evidence>
<dbReference type="InterPro" id="IPR042178">
    <property type="entry name" value="Serpin_sf_1"/>
</dbReference>
<evidence type="ECO:0000256" key="1">
    <source>
        <dbReference type="RuleBase" id="RU000411"/>
    </source>
</evidence>
<dbReference type="InterPro" id="IPR042185">
    <property type="entry name" value="Serpin_sf_2"/>
</dbReference>
<sequence length="328" mass="35127">MQQLKTEFNHGNSRQKKARRTELFNKSAKLPCCPVGAPLPASVCWCWCCFRWSWSGQCSPRALQHLASPSRAVTSSLAALGGNAGGSTARQLQEALNSTALPLRDQWEALSGALKSAPGADLDALLTWAKGGVGGAKGPELPGEIKAKPGALILAHALHFRGLWDRGFEEDNQDLRRFLGTRYTKVSMIHRTGVYRHYEDMVNMVQVVELGLWGGKASLVLLLPFHVEPLTRLDRLLTPELLGAWLKQLANMSMAISLPKTMLSSALNLQKHLSALGLTDAWDEEKADFSGGRGQPAGNGNLHLGGVLHWASLELSPEGGGGGGGGGG</sequence>
<organism evidence="3 4">
    <name type="scientific">Synaphobranchus kaupii</name>
    <name type="common">Kaup's arrowtooth eel</name>
    <dbReference type="NCBI Taxonomy" id="118154"/>
    <lineage>
        <taxon>Eukaryota</taxon>
        <taxon>Metazoa</taxon>
        <taxon>Chordata</taxon>
        <taxon>Craniata</taxon>
        <taxon>Vertebrata</taxon>
        <taxon>Euteleostomi</taxon>
        <taxon>Actinopterygii</taxon>
        <taxon>Neopterygii</taxon>
        <taxon>Teleostei</taxon>
        <taxon>Anguilliformes</taxon>
        <taxon>Synaphobranchidae</taxon>
        <taxon>Synaphobranchus</taxon>
    </lineage>
</organism>
<dbReference type="Pfam" id="PF00079">
    <property type="entry name" value="Serpin"/>
    <property type="match status" value="1"/>
</dbReference>
<dbReference type="InterPro" id="IPR023796">
    <property type="entry name" value="Serpin_dom"/>
</dbReference>